<dbReference type="SUPFAM" id="SSF51215">
    <property type="entry name" value="Regulatory protein AraC"/>
    <property type="match status" value="1"/>
</dbReference>
<name>A0ABW0LJ42_9BACI</name>
<dbReference type="InterPro" id="IPR018060">
    <property type="entry name" value="HTH_AraC"/>
</dbReference>
<comment type="caution">
    <text evidence="5">The sequence shown here is derived from an EMBL/GenBank/DDBJ whole genome shotgun (WGS) entry which is preliminary data.</text>
</comment>
<proteinExistence type="predicted"/>
<dbReference type="PRINTS" id="PR00032">
    <property type="entry name" value="HTHARAC"/>
</dbReference>
<evidence type="ECO:0000313" key="5">
    <source>
        <dbReference type="EMBL" id="MFC5464588.1"/>
    </source>
</evidence>
<dbReference type="SMART" id="SM00342">
    <property type="entry name" value="HTH_ARAC"/>
    <property type="match status" value="1"/>
</dbReference>
<dbReference type="Proteomes" id="UP001596147">
    <property type="component" value="Unassembled WGS sequence"/>
</dbReference>
<evidence type="ECO:0000259" key="4">
    <source>
        <dbReference type="PROSITE" id="PS01124"/>
    </source>
</evidence>
<dbReference type="PROSITE" id="PS00041">
    <property type="entry name" value="HTH_ARAC_FAMILY_1"/>
    <property type="match status" value="1"/>
</dbReference>
<dbReference type="InterPro" id="IPR037923">
    <property type="entry name" value="HTH-like"/>
</dbReference>
<evidence type="ECO:0000256" key="3">
    <source>
        <dbReference type="ARBA" id="ARBA00023163"/>
    </source>
</evidence>
<dbReference type="Gene3D" id="1.10.10.60">
    <property type="entry name" value="Homeodomain-like"/>
    <property type="match status" value="2"/>
</dbReference>
<evidence type="ECO:0000256" key="1">
    <source>
        <dbReference type="ARBA" id="ARBA00023015"/>
    </source>
</evidence>
<evidence type="ECO:0000313" key="6">
    <source>
        <dbReference type="Proteomes" id="UP001596147"/>
    </source>
</evidence>
<dbReference type="SUPFAM" id="SSF46689">
    <property type="entry name" value="Homeodomain-like"/>
    <property type="match status" value="2"/>
</dbReference>
<keyword evidence="6" id="KW-1185">Reference proteome</keyword>
<keyword evidence="3" id="KW-0804">Transcription</keyword>
<dbReference type="Pfam" id="PF12833">
    <property type="entry name" value="HTH_18"/>
    <property type="match status" value="1"/>
</dbReference>
<organism evidence="5 6">
    <name type="scientific">Lederbergia graminis</name>
    <dbReference type="NCBI Taxonomy" id="735518"/>
    <lineage>
        <taxon>Bacteria</taxon>
        <taxon>Bacillati</taxon>
        <taxon>Bacillota</taxon>
        <taxon>Bacilli</taxon>
        <taxon>Bacillales</taxon>
        <taxon>Bacillaceae</taxon>
        <taxon>Lederbergia</taxon>
    </lineage>
</organism>
<dbReference type="InterPro" id="IPR003313">
    <property type="entry name" value="AraC-bd"/>
</dbReference>
<dbReference type="RefSeq" id="WP_382349635.1">
    <property type="nucleotide sequence ID" value="NZ_JBHSMC010000010.1"/>
</dbReference>
<dbReference type="InterPro" id="IPR020449">
    <property type="entry name" value="Tscrpt_reg_AraC-type_HTH"/>
</dbReference>
<dbReference type="InterPro" id="IPR018062">
    <property type="entry name" value="HTH_AraC-typ_CS"/>
</dbReference>
<dbReference type="EMBL" id="JBHSMC010000010">
    <property type="protein sequence ID" value="MFC5464588.1"/>
    <property type="molecule type" value="Genomic_DNA"/>
</dbReference>
<dbReference type="PANTHER" id="PTHR43280:SF2">
    <property type="entry name" value="HTH-TYPE TRANSCRIPTIONAL REGULATOR EXSA"/>
    <property type="match status" value="1"/>
</dbReference>
<keyword evidence="1" id="KW-0805">Transcription regulation</keyword>
<keyword evidence="2" id="KW-0238">DNA-binding</keyword>
<dbReference type="PROSITE" id="PS01124">
    <property type="entry name" value="HTH_ARAC_FAMILY_2"/>
    <property type="match status" value="1"/>
</dbReference>
<evidence type="ECO:0000256" key="2">
    <source>
        <dbReference type="ARBA" id="ARBA00023125"/>
    </source>
</evidence>
<dbReference type="Gene3D" id="2.60.120.10">
    <property type="entry name" value="Jelly Rolls"/>
    <property type="match status" value="1"/>
</dbReference>
<dbReference type="InterPro" id="IPR009057">
    <property type="entry name" value="Homeodomain-like_sf"/>
</dbReference>
<dbReference type="Pfam" id="PF02311">
    <property type="entry name" value="AraC_binding"/>
    <property type="match status" value="1"/>
</dbReference>
<feature type="domain" description="HTH araC/xylS-type" evidence="4">
    <location>
        <begin position="182"/>
        <end position="280"/>
    </location>
</feature>
<sequence>MQEYAHEYAEHWLYYTTPLEKNGGIWPIRAGHNRTKPHFKIGPRIINYYSLHFVLNGKGKLVQGNMTKELKKGDVFCLFPKQTHYYITDPDDRLELFWLALDGKQLVSLLNRIGFTPYSFHIESFITDKIIEVLQEVIRHFQQYLKDDELQRLSYIFNLLHHLSVEASSRKLSTITPVNWIQKSKQYMDTHYTEDITVRDVAKYIGVHRSHFTKEFVNEFGITPVQYLLSLKMNRAKEMLSEKSFSITEIAYSLGYADLYSFSRAFKNFFGVSPTKYVGNEI</sequence>
<accession>A0ABW0LJ42</accession>
<dbReference type="InterPro" id="IPR014710">
    <property type="entry name" value="RmlC-like_jellyroll"/>
</dbReference>
<protein>
    <submittedName>
        <fullName evidence="5">Helix-turn-helix domain-containing protein</fullName>
    </submittedName>
</protein>
<dbReference type="PANTHER" id="PTHR43280">
    <property type="entry name" value="ARAC-FAMILY TRANSCRIPTIONAL REGULATOR"/>
    <property type="match status" value="1"/>
</dbReference>
<gene>
    <name evidence="5" type="ORF">ACFPM4_07470</name>
</gene>
<reference evidence="6" key="1">
    <citation type="journal article" date="2019" name="Int. J. Syst. Evol. Microbiol.">
        <title>The Global Catalogue of Microorganisms (GCM) 10K type strain sequencing project: providing services to taxonomists for standard genome sequencing and annotation.</title>
        <authorList>
            <consortium name="The Broad Institute Genomics Platform"/>
            <consortium name="The Broad Institute Genome Sequencing Center for Infectious Disease"/>
            <person name="Wu L."/>
            <person name="Ma J."/>
        </authorList>
    </citation>
    <scope>NUCLEOTIDE SEQUENCE [LARGE SCALE GENOMIC DNA]</scope>
    <source>
        <strain evidence="6">CGMCC 1.12237</strain>
    </source>
</reference>